<dbReference type="GO" id="GO:0009244">
    <property type="term" value="P:lipopolysaccharide core region biosynthetic process"/>
    <property type="evidence" value="ECO:0007669"/>
    <property type="project" value="TreeGrafter"/>
</dbReference>
<dbReference type="InterPro" id="IPR017850">
    <property type="entry name" value="Alkaline_phosphatase_core_sf"/>
</dbReference>
<feature type="domain" description="Sulfatase N-terminal" evidence="1">
    <location>
        <begin position="4"/>
        <end position="90"/>
    </location>
</feature>
<dbReference type="PANTHER" id="PTHR30443">
    <property type="entry name" value="INNER MEMBRANE PROTEIN"/>
    <property type="match status" value="1"/>
</dbReference>
<evidence type="ECO:0000313" key="3">
    <source>
        <dbReference type="Proteomes" id="UP000230463"/>
    </source>
</evidence>
<dbReference type="GO" id="GO:0005886">
    <property type="term" value="C:plasma membrane"/>
    <property type="evidence" value="ECO:0007669"/>
    <property type="project" value="UniProtKB-SubCell"/>
</dbReference>
<organism evidence="2 3">
    <name type="scientific">Snodgrassella alvi</name>
    <dbReference type="NCBI Taxonomy" id="1196083"/>
    <lineage>
        <taxon>Bacteria</taxon>
        <taxon>Pseudomonadati</taxon>
        <taxon>Pseudomonadota</taxon>
        <taxon>Betaproteobacteria</taxon>
        <taxon>Neisseriales</taxon>
        <taxon>Neisseriaceae</taxon>
        <taxon>Snodgrassella</taxon>
    </lineage>
</organism>
<evidence type="ECO:0000259" key="1">
    <source>
        <dbReference type="Pfam" id="PF00884"/>
    </source>
</evidence>
<dbReference type="AlphaFoldDB" id="A0A855FVG9"/>
<evidence type="ECO:0000313" key="2">
    <source>
        <dbReference type="EMBL" id="PIT60658.1"/>
    </source>
</evidence>
<dbReference type="EMBL" id="MEIU01000041">
    <property type="protein sequence ID" value="PIT60658.1"/>
    <property type="molecule type" value="Genomic_DNA"/>
</dbReference>
<dbReference type="SUPFAM" id="SSF53649">
    <property type="entry name" value="Alkaline phosphatase-like"/>
    <property type="match status" value="1"/>
</dbReference>
<sequence length="96" mass="10966">MLCDESLLIDLRAVMARLPDDAVLVLHMIGSHGPAYYQRYPDTFRCFMPTCDTNQIQQCTNKQLRNTYDNTVLYTDHILAELIRLLQTDTSLASAV</sequence>
<gene>
    <name evidence="2" type="ORF">BHC57_03665</name>
</gene>
<dbReference type="Proteomes" id="UP000230463">
    <property type="component" value="Unassembled WGS sequence"/>
</dbReference>
<protein>
    <recommendedName>
        <fullName evidence="1">Sulfatase N-terminal domain-containing protein</fullName>
    </recommendedName>
</protein>
<dbReference type="InterPro" id="IPR040423">
    <property type="entry name" value="PEA_transferase"/>
</dbReference>
<dbReference type="Gene3D" id="3.40.720.10">
    <property type="entry name" value="Alkaline Phosphatase, subunit A"/>
    <property type="match status" value="1"/>
</dbReference>
<name>A0A855FVG9_9NEIS</name>
<comment type="caution">
    <text evidence="2">The sequence shown here is derived from an EMBL/GenBank/DDBJ whole genome shotgun (WGS) entry which is preliminary data.</text>
</comment>
<dbReference type="InterPro" id="IPR000917">
    <property type="entry name" value="Sulfatase_N"/>
</dbReference>
<accession>A0A855FVG9</accession>
<dbReference type="Pfam" id="PF00884">
    <property type="entry name" value="Sulfatase"/>
    <property type="match status" value="1"/>
</dbReference>
<proteinExistence type="predicted"/>
<dbReference type="PANTHER" id="PTHR30443:SF0">
    <property type="entry name" value="PHOSPHOETHANOLAMINE TRANSFERASE EPTA"/>
    <property type="match status" value="1"/>
</dbReference>
<dbReference type="GO" id="GO:0016776">
    <property type="term" value="F:phosphotransferase activity, phosphate group as acceptor"/>
    <property type="evidence" value="ECO:0007669"/>
    <property type="project" value="TreeGrafter"/>
</dbReference>
<reference evidence="2 3" key="1">
    <citation type="journal article" date="2017" name="MBio">
        <title>Type VI secretion-mediated competition in the bee gut microbiome.</title>
        <authorList>
            <person name="Steele M.I."/>
            <person name="Kwong W.K."/>
            <person name="Powell J.E."/>
            <person name="Whiteley M."/>
            <person name="Moran N.A."/>
        </authorList>
    </citation>
    <scope>NUCLEOTIDE SEQUENCE [LARGE SCALE GENOMIC DNA]</scope>
    <source>
        <strain evidence="2 3">HK3</strain>
    </source>
</reference>